<comment type="caution">
    <text evidence="1">The sequence shown here is derived from an EMBL/GenBank/DDBJ whole genome shotgun (WGS) entry which is preliminary data.</text>
</comment>
<accession>A0ABD0AFM6</accession>
<proteinExistence type="predicted"/>
<dbReference type="NCBIfam" id="TIGR01725">
    <property type="entry name" value="phge_HK97_gp10"/>
    <property type="match status" value="1"/>
</dbReference>
<dbReference type="AlphaFoldDB" id="A0ABD0AFM6"/>
<evidence type="ECO:0008006" key="3">
    <source>
        <dbReference type="Google" id="ProtNLM"/>
    </source>
</evidence>
<protein>
    <recommendedName>
        <fullName evidence="3">HK97 gp10 family phage protein</fullName>
    </recommendedName>
</protein>
<dbReference type="Pfam" id="PF04883">
    <property type="entry name" value="HK97-gp10_like"/>
    <property type="match status" value="1"/>
</dbReference>
<gene>
    <name evidence="1" type="ORF">ME791_10180</name>
</gene>
<evidence type="ECO:0000313" key="2">
    <source>
        <dbReference type="Proteomes" id="UP001054884"/>
    </source>
</evidence>
<sequence>MAKVDIKMPDEFLLKVSKLGSDFDPVAEKVLKAGGEVVFKRTKSNLSAVIGKGTKHESRSTGELEKALGVTSVRLDRNGNHNIKIGFSEPRTDGESNAKIANILEYGKHGQPAKPFLKPAKSASKSECISVMKSTFEEEVKKI</sequence>
<evidence type="ECO:0000313" key="1">
    <source>
        <dbReference type="EMBL" id="GHN33866.1"/>
    </source>
</evidence>
<dbReference type="Proteomes" id="UP001054884">
    <property type="component" value="Unassembled WGS sequence"/>
</dbReference>
<reference evidence="1 2" key="1">
    <citation type="journal article" date="2022" name="J. Dairy Sci.">
        <title>Genetic diversity of Lactobacillus delbrueckii isolated from raw milk in Hokkaido, Japan.</title>
        <authorList>
            <person name="Tsuchihashi H."/>
            <person name="Ichikawa A."/>
            <person name="Takeda M."/>
            <person name="Koizumi A."/>
            <person name="Mizoguchi C."/>
            <person name="Ishida T."/>
            <person name="Kimura K."/>
        </authorList>
    </citation>
    <scope>NUCLEOTIDE SEQUENCE [LARGE SCALE GENOMIC DNA]</scope>
    <source>
        <strain evidence="1 2">ME-791</strain>
    </source>
</reference>
<dbReference type="RefSeq" id="WP_236160005.1">
    <property type="nucleotide sequence ID" value="NZ_BNHQ01000012.1"/>
</dbReference>
<organism evidence="1 2">
    <name type="scientific">Lactobacillus delbrueckii</name>
    <dbReference type="NCBI Taxonomy" id="1584"/>
    <lineage>
        <taxon>Bacteria</taxon>
        <taxon>Bacillati</taxon>
        <taxon>Bacillota</taxon>
        <taxon>Bacilli</taxon>
        <taxon>Lactobacillales</taxon>
        <taxon>Lactobacillaceae</taxon>
        <taxon>Lactobacillus</taxon>
    </lineage>
</organism>
<dbReference type="InterPro" id="IPR010064">
    <property type="entry name" value="HK97-gp10_tail"/>
</dbReference>
<dbReference type="EMBL" id="BNHY01000019">
    <property type="protein sequence ID" value="GHN33866.1"/>
    <property type="molecule type" value="Genomic_DNA"/>
</dbReference>
<name>A0ABD0AFM6_9LACO</name>